<evidence type="ECO:0000313" key="2">
    <source>
        <dbReference type="EMBL" id="AFM13110.1"/>
    </source>
</evidence>
<reference evidence="2 3" key="1">
    <citation type="submission" date="2012-06" db="EMBL/GenBank/DDBJ databases">
        <title>The complete chromosome of genome of Turneriella parva DSM 21527.</title>
        <authorList>
            <consortium name="US DOE Joint Genome Institute (JGI-PGF)"/>
            <person name="Lucas S."/>
            <person name="Han J."/>
            <person name="Lapidus A."/>
            <person name="Bruce D."/>
            <person name="Goodwin L."/>
            <person name="Pitluck S."/>
            <person name="Peters L."/>
            <person name="Kyrpides N."/>
            <person name="Mavromatis K."/>
            <person name="Ivanova N."/>
            <person name="Mikhailova N."/>
            <person name="Chertkov O."/>
            <person name="Detter J.C."/>
            <person name="Tapia R."/>
            <person name="Han C."/>
            <person name="Land M."/>
            <person name="Hauser L."/>
            <person name="Markowitz V."/>
            <person name="Cheng J.-F."/>
            <person name="Hugenholtz P."/>
            <person name="Woyke T."/>
            <person name="Wu D."/>
            <person name="Gronow S."/>
            <person name="Wellnitz S."/>
            <person name="Brambilla E."/>
            <person name="Klenk H.-P."/>
            <person name="Eisen J.A."/>
        </authorList>
    </citation>
    <scope>NUCLEOTIDE SEQUENCE [LARGE SCALE GENOMIC DNA]</scope>
    <source>
        <strain evidence="3">ATCC BAA-1111 / DSM 21527 / NCTC 11395 / H</strain>
    </source>
</reference>
<dbReference type="GO" id="GO:0004175">
    <property type="term" value="F:endopeptidase activity"/>
    <property type="evidence" value="ECO:0007669"/>
    <property type="project" value="TreeGrafter"/>
</dbReference>
<dbReference type="PANTHER" id="PTHR32060">
    <property type="entry name" value="TAIL-SPECIFIC PROTEASE"/>
    <property type="match status" value="1"/>
</dbReference>
<dbReference type="Proteomes" id="UP000006048">
    <property type="component" value="Chromosome"/>
</dbReference>
<gene>
    <name evidence="2" type="ordered locus">Turpa_2468</name>
</gene>
<protein>
    <submittedName>
        <fullName evidence="2">Peptidase S41</fullName>
    </submittedName>
</protein>
<evidence type="ECO:0000313" key="3">
    <source>
        <dbReference type="Proteomes" id="UP000006048"/>
    </source>
</evidence>
<evidence type="ECO:0000259" key="1">
    <source>
        <dbReference type="Pfam" id="PF03572"/>
    </source>
</evidence>
<name>I4B753_TURPD</name>
<organism evidence="2 3">
    <name type="scientific">Turneriella parva (strain ATCC BAA-1111 / DSM 21527 / NCTC 11395 / H)</name>
    <name type="common">Leptospira parva</name>
    <dbReference type="NCBI Taxonomy" id="869212"/>
    <lineage>
        <taxon>Bacteria</taxon>
        <taxon>Pseudomonadati</taxon>
        <taxon>Spirochaetota</taxon>
        <taxon>Spirochaetia</taxon>
        <taxon>Leptospirales</taxon>
        <taxon>Leptospiraceae</taxon>
        <taxon>Turneriella</taxon>
    </lineage>
</organism>
<dbReference type="GO" id="GO:0006508">
    <property type="term" value="P:proteolysis"/>
    <property type="evidence" value="ECO:0007669"/>
    <property type="project" value="InterPro"/>
</dbReference>
<dbReference type="AlphaFoldDB" id="I4B753"/>
<proteinExistence type="predicted"/>
<dbReference type="Pfam" id="PF03572">
    <property type="entry name" value="Peptidase_S41"/>
    <property type="match status" value="1"/>
</dbReference>
<dbReference type="STRING" id="869212.Turpa_2468"/>
<dbReference type="InterPro" id="IPR005151">
    <property type="entry name" value="Tail-specific_protease"/>
</dbReference>
<dbReference type="PANTHER" id="PTHR32060:SF22">
    <property type="entry name" value="CARBOXYL-TERMINAL-PROCESSING PEPTIDASE 3, CHLOROPLASTIC"/>
    <property type="match status" value="1"/>
</dbReference>
<dbReference type="InterPro" id="IPR029045">
    <property type="entry name" value="ClpP/crotonase-like_dom_sf"/>
</dbReference>
<dbReference type="KEGG" id="tpx:Turpa_2468"/>
<dbReference type="HOGENOM" id="CLU_538540_0_0_12"/>
<dbReference type="SUPFAM" id="SSF52096">
    <property type="entry name" value="ClpP/crotonase"/>
    <property type="match status" value="1"/>
</dbReference>
<sequence length="506" mass="55762">MKQMRAIGYHVQRGARTAARLLAFAASFAVLYAARGDTNRGQGISATAAQSDFKIMNKIFAEAHATAFRQTGTAEPPVLFDEKKKVSIRDFVLRVLEHYRGLHVDHTGLGFSPELIEELGLKTALFPFPLKFIEGRAFADCEYLELRPGSEILQINGKPMLEILQKLEMAAGIKDPEGRWADYRIGEGFSFIYYMANGAASEWKIQYKSGNRQKEIVVNTAAAEPSPFVPRKSALKAQHSQPLFTMFNPSLKAAYLAINTFMPTGNQLDTIESWHNHLNLLHQESRAKGVENLVIDLRTNRGGVMLFSAAAATWFITKPVGDRSRSSARSRILPYKQYAQAINGMASTEAMLRDTENHLQKSFADKMKDGYFETRATEARFLELTPIEQAHAFKKIYILTGPATYSAAVNFARLVRLGNENAVIVGEETGSPGDGHSAEILLTYKLPASGLLFEIPLVKVAFAPLVAGQKPGRGLKPDITVVETAADFVAGKDTGLNAVSDLMDKK</sequence>
<accession>I4B753</accession>
<dbReference type="EMBL" id="CP002959">
    <property type="protein sequence ID" value="AFM13110.1"/>
    <property type="molecule type" value="Genomic_DNA"/>
</dbReference>
<dbReference type="GO" id="GO:0008236">
    <property type="term" value="F:serine-type peptidase activity"/>
    <property type="evidence" value="ECO:0007669"/>
    <property type="project" value="InterPro"/>
</dbReference>
<dbReference type="Gene3D" id="3.90.226.10">
    <property type="entry name" value="2-enoyl-CoA Hydratase, Chain A, domain 1"/>
    <property type="match status" value="1"/>
</dbReference>
<keyword evidence="3" id="KW-1185">Reference proteome</keyword>
<feature type="domain" description="Tail specific protease" evidence="1">
    <location>
        <begin position="253"/>
        <end position="460"/>
    </location>
</feature>